<dbReference type="AlphaFoldDB" id="X6PAW8"/>
<sequence length="185" mass="21728">MMTTPDRSCGNNHEKTKDENGHATTHDKNEKYQTPKLLHYPSQTIVCPHCQKTFVPNNCLNEKIHYKDAEQLLHQKIWQIMQEQKVVESDMMETDLIVQLMSLSYGMEDTNPIDKVYLFSGKKPAHKKKVDLHQIIKLVTYEYKEIIFRIYVKQEKWKQAAQTGWSRFLEIFGLCEMEDASLFGS</sequence>
<proteinExistence type="predicted"/>
<dbReference type="Proteomes" id="UP000023152">
    <property type="component" value="Unassembled WGS sequence"/>
</dbReference>
<name>X6PAW8_RETFI</name>
<feature type="compositionally biased region" description="Polar residues" evidence="1">
    <location>
        <begin position="1"/>
        <end position="11"/>
    </location>
</feature>
<dbReference type="OrthoDB" id="9991235at2759"/>
<gene>
    <name evidence="2" type="ORF">RFI_01860</name>
</gene>
<feature type="region of interest" description="Disordered" evidence="1">
    <location>
        <begin position="1"/>
        <end position="34"/>
    </location>
</feature>
<dbReference type="Gene3D" id="3.30.70.2760">
    <property type="match status" value="1"/>
</dbReference>
<evidence type="ECO:0000313" key="3">
    <source>
        <dbReference type="Proteomes" id="UP000023152"/>
    </source>
</evidence>
<protein>
    <submittedName>
        <fullName evidence="2">SAM domain and HD domain-containing protein 1 isoform 1</fullName>
    </submittedName>
</protein>
<keyword evidence="3" id="KW-1185">Reference proteome</keyword>
<evidence type="ECO:0000313" key="2">
    <source>
        <dbReference type="EMBL" id="ETO35214.1"/>
    </source>
</evidence>
<organism evidence="2 3">
    <name type="scientific">Reticulomyxa filosa</name>
    <dbReference type="NCBI Taxonomy" id="46433"/>
    <lineage>
        <taxon>Eukaryota</taxon>
        <taxon>Sar</taxon>
        <taxon>Rhizaria</taxon>
        <taxon>Retaria</taxon>
        <taxon>Foraminifera</taxon>
        <taxon>Monothalamids</taxon>
        <taxon>Reticulomyxidae</taxon>
        <taxon>Reticulomyxa</taxon>
    </lineage>
</organism>
<dbReference type="EMBL" id="ASPP01001853">
    <property type="protein sequence ID" value="ETO35214.1"/>
    <property type="molecule type" value="Genomic_DNA"/>
</dbReference>
<evidence type="ECO:0000256" key="1">
    <source>
        <dbReference type="SAM" id="MobiDB-lite"/>
    </source>
</evidence>
<accession>X6PAW8</accession>
<feature type="compositionally biased region" description="Basic and acidic residues" evidence="1">
    <location>
        <begin position="12"/>
        <end position="33"/>
    </location>
</feature>
<reference evidence="2 3" key="1">
    <citation type="journal article" date="2013" name="Curr. Biol.">
        <title>The Genome of the Foraminiferan Reticulomyxa filosa.</title>
        <authorList>
            <person name="Glockner G."/>
            <person name="Hulsmann N."/>
            <person name="Schleicher M."/>
            <person name="Noegel A.A."/>
            <person name="Eichinger L."/>
            <person name="Gallinger C."/>
            <person name="Pawlowski J."/>
            <person name="Sierra R."/>
            <person name="Euteneuer U."/>
            <person name="Pillet L."/>
            <person name="Moustafa A."/>
            <person name="Platzer M."/>
            <person name="Groth M."/>
            <person name="Szafranski K."/>
            <person name="Schliwa M."/>
        </authorList>
    </citation>
    <scope>NUCLEOTIDE SEQUENCE [LARGE SCALE GENOMIC DNA]</scope>
</reference>
<comment type="caution">
    <text evidence="2">The sequence shown here is derived from an EMBL/GenBank/DDBJ whole genome shotgun (WGS) entry which is preliminary data.</text>
</comment>